<evidence type="ECO:0000259" key="11">
    <source>
        <dbReference type="Pfam" id="PF00294"/>
    </source>
</evidence>
<evidence type="ECO:0000256" key="5">
    <source>
        <dbReference type="ARBA" id="ARBA00022840"/>
    </source>
</evidence>
<dbReference type="RefSeq" id="WP_226935171.1">
    <property type="nucleotide sequence ID" value="NZ_JACDXX010000007.1"/>
</dbReference>
<evidence type="ECO:0000256" key="4">
    <source>
        <dbReference type="ARBA" id="ARBA00022777"/>
    </source>
</evidence>
<dbReference type="EC" id="2.7.1.15" evidence="9 10"/>
<feature type="domain" description="Carbohydrate kinase PfkB" evidence="11">
    <location>
        <begin position="7"/>
        <end position="300"/>
    </location>
</feature>
<comment type="subunit">
    <text evidence="9">Homodimer.</text>
</comment>
<feature type="binding site" evidence="9">
    <location>
        <position position="284"/>
    </location>
    <ligand>
        <name>ATP</name>
        <dbReference type="ChEBI" id="CHEBI:30616"/>
    </ligand>
</feature>
<feature type="binding site" evidence="9">
    <location>
        <position position="191"/>
    </location>
    <ligand>
        <name>ATP</name>
        <dbReference type="ChEBI" id="CHEBI:30616"/>
    </ligand>
</feature>
<dbReference type="PANTHER" id="PTHR10584:SF166">
    <property type="entry name" value="RIBOKINASE"/>
    <property type="match status" value="1"/>
</dbReference>
<comment type="subcellular location">
    <subcellularLocation>
        <location evidence="9">Cytoplasm</location>
    </subcellularLocation>
</comment>
<dbReference type="InterPro" id="IPR029056">
    <property type="entry name" value="Ribokinase-like"/>
</dbReference>
<dbReference type="InterPro" id="IPR002139">
    <property type="entry name" value="Ribo/fructo_kinase"/>
</dbReference>
<gene>
    <name evidence="9 12" type="primary">rbsK</name>
    <name evidence="12" type="ORF">H0485_09695</name>
</gene>
<protein>
    <recommendedName>
        <fullName evidence="9 10">Ribokinase</fullName>
        <shortName evidence="9">RK</shortName>
        <ecNumber evidence="9 10">2.7.1.15</ecNumber>
    </recommendedName>
</protein>
<comment type="pathway">
    <text evidence="9">Carbohydrate metabolism; D-ribose degradation; D-ribose 5-phosphate from beta-D-ribopyranose: step 2/2.</text>
</comment>
<proteinExistence type="inferred from homology"/>
<feature type="binding site" evidence="9">
    <location>
        <begin position="259"/>
        <end position="260"/>
    </location>
    <ligand>
        <name>ATP</name>
        <dbReference type="ChEBI" id="CHEBI:30616"/>
    </ligand>
</feature>
<dbReference type="SUPFAM" id="SSF53613">
    <property type="entry name" value="Ribokinase-like"/>
    <property type="match status" value="1"/>
</dbReference>
<evidence type="ECO:0000313" key="13">
    <source>
        <dbReference type="Proteomes" id="UP001198571"/>
    </source>
</evidence>
<dbReference type="HAMAP" id="MF_01987">
    <property type="entry name" value="Ribokinase"/>
    <property type="match status" value="1"/>
</dbReference>
<evidence type="ECO:0000256" key="2">
    <source>
        <dbReference type="ARBA" id="ARBA00022723"/>
    </source>
</evidence>
<feature type="binding site" evidence="9">
    <location>
        <position position="147"/>
    </location>
    <ligand>
        <name>substrate</name>
    </ligand>
</feature>
<evidence type="ECO:0000256" key="10">
    <source>
        <dbReference type="NCBIfam" id="TIGR02152"/>
    </source>
</evidence>
<keyword evidence="6 9" id="KW-0460">Magnesium</keyword>
<evidence type="ECO:0000256" key="6">
    <source>
        <dbReference type="ARBA" id="ARBA00022842"/>
    </source>
</evidence>
<feature type="binding site" evidence="9">
    <location>
        <begin position="14"/>
        <end position="16"/>
    </location>
    <ligand>
        <name>substrate</name>
    </ligand>
</feature>
<feature type="binding site" evidence="9">
    <location>
        <begin position="227"/>
        <end position="232"/>
    </location>
    <ligand>
        <name>ATP</name>
        <dbReference type="ChEBI" id="CHEBI:30616"/>
    </ligand>
</feature>
<evidence type="ECO:0000256" key="7">
    <source>
        <dbReference type="ARBA" id="ARBA00022958"/>
    </source>
</evidence>
<feature type="binding site" evidence="9">
    <location>
        <position position="256"/>
    </location>
    <ligand>
        <name>K(+)</name>
        <dbReference type="ChEBI" id="CHEBI:29103"/>
    </ligand>
</feature>
<feature type="binding site" evidence="9">
    <location>
        <position position="299"/>
    </location>
    <ligand>
        <name>K(+)</name>
        <dbReference type="ChEBI" id="CHEBI:29103"/>
    </ligand>
</feature>
<sequence length="313" mass="32060">MSVVKPVVVLGIFNADAVYRAERQPKIGETVMGEKFKLEAGGKGSNQAVSAARASGETGPEVHFISRLGADDFAKMARKIWSETGIIADVTEDPETHTGSAFIFIEAATGNNAIIVCPGAAGKMTAADLEARADLIGSASVFVTQLETPVESVRAGLAIARKAGVKTILNPAPARALDDELLALCDYLTPNESEAELLTGIAVTDRAGAEAAADALMARGVGAVVVTLGENGVLYRDQSRTIHVPVARAGAVAETTGAGDSFNGAFAVALAEGQPVEEALRFANAAAGISVTRPGASDSMASRAEIDALLARG</sequence>
<dbReference type="GO" id="GO:0004747">
    <property type="term" value="F:ribokinase activity"/>
    <property type="evidence" value="ECO:0007669"/>
    <property type="project" value="UniProtKB-EC"/>
</dbReference>
<feature type="binding site" evidence="9">
    <location>
        <begin position="42"/>
        <end position="46"/>
    </location>
    <ligand>
        <name>substrate</name>
    </ligand>
</feature>
<comment type="caution">
    <text evidence="12">The sequence shown here is derived from an EMBL/GenBank/DDBJ whole genome shotgun (WGS) entry which is preliminary data.</text>
</comment>
<dbReference type="Pfam" id="PF00294">
    <property type="entry name" value="PfkB"/>
    <property type="match status" value="1"/>
</dbReference>
<evidence type="ECO:0000313" key="12">
    <source>
        <dbReference type="EMBL" id="MCB5410270.1"/>
    </source>
</evidence>
<keyword evidence="4 9" id="KW-0418">Kinase</keyword>
<comment type="function">
    <text evidence="9">Catalyzes the phosphorylation of ribose at O-5 in a reaction requiring ATP and magnesium. The resulting D-ribose-5-phosphate can then be used either for sythesis of nucleotides, histidine, and tryptophan, or as a component of the pentose phosphate pathway.</text>
</comment>
<comment type="cofactor">
    <cofactor evidence="9">
        <name>Mg(2+)</name>
        <dbReference type="ChEBI" id="CHEBI:18420"/>
    </cofactor>
    <text evidence="9">Requires a divalent cation, most likely magnesium in vivo, as an electrophilic catalyst to aid phosphoryl group transfer. It is the chelate of the metal and the nucleotide that is the actual substrate.</text>
</comment>
<dbReference type="InterPro" id="IPR011877">
    <property type="entry name" value="Ribokinase"/>
</dbReference>
<reference evidence="12 13" key="1">
    <citation type="submission" date="2020-07" db="EMBL/GenBank/DDBJ databases">
        <title>Pseudogemmobacter sp. nov., isolated from poultry manure in Taiwan.</title>
        <authorList>
            <person name="Lin S.-Y."/>
            <person name="Tang Y.-S."/>
            <person name="Young C.-C."/>
        </authorList>
    </citation>
    <scope>NUCLEOTIDE SEQUENCE [LARGE SCALE GENOMIC DNA]</scope>
    <source>
        <strain evidence="12 13">CC-YST710</strain>
    </source>
</reference>
<feature type="binding site" evidence="9">
    <location>
        <position position="293"/>
    </location>
    <ligand>
        <name>K(+)</name>
        <dbReference type="ChEBI" id="CHEBI:29103"/>
    </ligand>
</feature>
<accession>A0ABS8CN53</accession>
<keyword evidence="7 9" id="KW-0630">Potassium</keyword>
<dbReference type="Gene3D" id="3.40.1190.20">
    <property type="match status" value="1"/>
</dbReference>
<feature type="binding site" evidence="9">
    <location>
        <position position="290"/>
    </location>
    <ligand>
        <name>K(+)</name>
        <dbReference type="ChEBI" id="CHEBI:29103"/>
    </ligand>
</feature>
<keyword evidence="9" id="KW-0963">Cytoplasm</keyword>
<dbReference type="PANTHER" id="PTHR10584">
    <property type="entry name" value="SUGAR KINASE"/>
    <property type="match status" value="1"/>
</dbReference>
<feature type="binding site" evidence="9">
    <location>
        <position position="260"/>
    </location>
    <ligand>
        <name>substrate</name>
    </ligand>
</feature>
<organism evidence="12 13">
    <name type="scientific">Pseudogemmobacter faecipullorum</name>
    <dbReference type="NCBI Taxonomy" id="2755041"/>
    <lineage>
        <taxon>Bacteria</taxon>
        <taxon>Pseudomonadati</taxon>
        <taxon>Pseudomonadota</taxon>
        <taxon>Alphaproteobacteria</taxon>
        <taxon>Rhodobacterales</taxon>
        <taxon>Paracoccaceae</taxon>
        <taxon>Pseudogemmobacter</taxon>
    </lineage>
</organism>
<dbReference type="NCBIfam" id="TIGR02152">
    <property type="entry name" value="D_ribokin_bact"/>
    <property type="match status" value="1"/>
</dbReference>
<keyword evidence="3 9" id="KW-0547">Nucleotide-binding</keyword>
<feature type="active site" description="Proton acceptor" evidence="9">
    <location>
        <position position="260"/>
    </location>
</feature>
<feature type="binding site" evidence="9">
    <location>
        <position position="295"/>
    </location>
    <ligand>
        <name>K(+)</name>
        <dbReference type="ChEBI" id="CHEBI:29103"/>
    </ligand>
</feature>
<keyword evidence="8 9" id="KW-0119">Carbohydrate metabolism</keyword>
<dbReference type="InterPro" id="IPR011611">
    <property type="entry name" value="PfkB_dom"/>
</dbReference>
<evidence type="ECO:0000256" key="8">
    <source>
        <dbReference type="ARBA" id="ARBA00023277"/>
    </source>
</evidence>
<comment type="activity regulation">
    <text evidence="9">Activated by a monovalent cation that binds near, but not in, the active site. The most likely occupant of the site in vivo is potassium. Ion binding induces a conformational change that may alter substrate affinity.</text>
</comment>
<keyword evidence="5 9" id="KW-0067">ATP-binding</keyword>
<evidence type="ECO:0000256" key="1">
    <source>
        <dbReference type="ARBA" id="ARBA00022679"/>
    </source>
</evidence>
<keyword evidence="2 9" id="KW-0479">Metal-binding</keyword>
<evidence type="ECO:0000256" key="3">
    <source>
        <dbReference type="ARBA" id="ARBA00022741"/>
    </source>
</evidence>
<dbReference type="EMBL" id="JACDXX010000007">
    <property type="protein sequence ID" value="MCB5410270.1"/>
    <property type="molecule type" value="Genomic_DNA"/>
</dbReference>
<keyword evidence="13" id="KW-1185">Reference proteome</keyword>
<name>A0ABS8CN53_9RHOB</name>
<keyword evidence="1 9" id="KW-0808">Transferase</keyword>
<comment type="caution">
    <text evidence="9">Lacks conserved residue(s) required for the propagation of feature annotation.</text>
</comment>
<dbReference type="Proteomes" id="UP001198571">
    <property type="component" value="Unassembled WGS sequence"/>
</dbReference>
<dbReference type="PRINTS" id="PR00990">
    <property type="entry name" value="RIBOKINASE"/>
</dbReference>
<evidence type="ECO:0000256" key="9">
    <source>
        <dbReference type="HAMAP-Rule" id="MF_01987"/>
    </source>
</evidence>
<comment type="catalytic activity">
    <reaction evidence="9">
        <text>D-ribose + ATP = D-ribose 5-phosphate + ADP + H(+)</text>
        <dbReference type="Rhea" id="RHEA:13697"/>
        <dbReference type="ChEBI" id="CHEBI:15378"/>
        <dbReference type="ChEBI" id="CHEBI:30616"/>
        <dbReference type="ChEBI" id="CHEBI:47013"/>
        <dbReference type="ChEBI" id="CHEBI:78346"/>
        <dbReference type="ChEBI" id="CHEBI:456216"/>
        <dbReference type="EC" id="2.7.1.15"/>
    </reaction>
</comment>
<comment type="similarity">
    <text evidence="9">Belongs to the carbohydrate kinase PfkB family. Ribokinase subfamily.</text>
</comment>
<dbReference type="CDD" id="cd01174">
    <property type="entry name" value="ribokinase"/>
    <property type="match status" value="1"/>
</dbReference>